<organism evidence="1 2">
    <name type="scientific">Pedobacter chinensis</name>
    <dbReference type="NCBI Taxonomy" id="2282421"/>
    <lineage>
        <taxon>Bacteria</taxon>
        <taxon>Pseudomonadati</taxon>
        <taxon>Bacteroidota</taxon>
        <taxon>Sphingobacteriia</taxon>
        <taxon>Sphingobacteriales</taxon>
        <taxon>Sphingobacteriaceae</taxon>
        <taxon>Pedobacter</taxon>
    </lineage>
</organism>
<dbReference type="PANTHER" id="PTHR33221:SF15">
    <property type="entry name" value="HTH-TYPE TRANSCRIPTIONAL REGULATOR YWGB-RELATED"/>
    <property type="match status" value="1"/>
</dbReference>
<dbReference type="GO" id="GO:0003700">
    <property type="term" value="F:DNA-binding transcription factor activity"/>
    <property type="evidence" value="ECO:0007669"/>
    <property type="project" value="TreeGrafter"/>
</dbReference>
<proteinExistence type="predicted"/>
<dbReference type="PANTHER" id="PTHR33221">
    <property type="entry name" value="WINGED HELIX-TURN-HELIX TRANSCRIPTIONAL REGULATOR, RRF2 FAMILY"/>
    <property type="match status" value="1"/>
</dbReference>
<dbReference type="Proteomes" id="UP000253961">
    <property type="component" value="Unassembled WGS sequence"/>
</dbReference>
<dbReference type="Gene3D" id="1.10.10.10">
    <property type="entry name" value="Winged helix-like DNA-binding domain superfamily/Winged helix DNA-binding domain"/>
    <property type="match status" value="1"/>
</dbReference>
<dbReference type="GO" id="GO:0005829">
    <property type="term" value="C:cytosol"/>
    <property type="evidence" value="ECO:0007669"/>
    <property type="project" value="TreeGrafter"/>
</dbReference>
<dbReference type="AlphaFoldDB" id="A0A369PWC3"/>
<comment type="caution">
    <text evidence="1">The sequence shown here is derived from an EMBL/GenBank/DDBJ whole genome shotgun (WGS) entry which is preliminary data.</text>
</comment>
<dbReference type="EMBL" id="QPKV01000004">
    <property type="protein sequence ID" value="RDC56552.1"/>
    <property type="molecule type" value="Genomic_DNA"/>
</dbReference>
<dbReference type="InterPro" id="IPR000944">
    <property type="entry name" value="Tscrpt_reg_Rrf2"/>
</dbReference>
<dbReference type="OrthoDB" id="213028at2"/>
<dbReference type="RefSeq" id="WP_115403271.1">
    <property type="nucleotide sequence ID" value="NZ_QPKV01000004.1"/>
</dbReference>
<dbReference type="InterPro" id="IPR036388">
    <property type="entry name" value="WH-like_DNA-bd_sf"/>
</dbReference>
<gene>
    <name evidence="1" type="ORF">DU508_13305</name>
</gene>
<keyword evidence="2" id="KW-1185">Reference proteome</keyword>
<reference evidence="1 2" key="1">
    <citation type="submission" date="2018-07" db="EMBL/GenBank/DDBJ databases">
        <title>Pedobacter sp. nov., isolated from soil.</title>
        <authorList>
            <person name="Zhou L.Y."/>
            <person name="Du Z.J."/>
        </authorList>
    </citation>
    <scope>NUCLEOTIDE SEQUENCE [LARGE SCALE GENOMIC DNA]</scope>
    <source>
        <strain evidence="1 2">JDX94</strain>
    </source>
</reference>
<name>A0A369PWC3_9SPHI</name>
<evidence type="ECO:0000313" key="2">
    <source>
        <dbReference type="Proteomes" id="UP000253961"/>
    </source>
</evidence>
<dbReference type="Pfam" id="PF02082">
    <property type="entry name" value="Rrf2"/>
    <property type="match status" value="1"/>
</dbReference>
<dbReference type="SUPFAM" id="SSF46785">
    <property type="entry name" value="Winged helix' DNA-binding domain"/>
    <property type="match status" value="1"/>
</dbReference>
<accession>A0A369PWC3</accession>
<dbReference type="InterPro" id="IPR036390">
    <property type="entry name" value="WH_DNA-bd_sf"/>
</dbReference>
<evidence type="ECO:0000313" key="1">
    <source>
        <dbReference type="EMBL" id="RDC56552.1"/>
    </source>
</evidence>
<protein>
    <submittedName>
        <fullName evidence="1">Transcriptional regulator</fullName>
    </submittedName>
</protein>
<sequence length="136" mass="14941">MSDSHFSISLHILTLLDHEKGQLLNSEYIAGSINCNPVLVRKELANLRKHGLVHSKEGKGGGSTLAKNPADINFGEVYKAVKQKSLFGESKNEPNPDCLVGKQISKHLSKLYDEAENALIKNLSTYTLADFSAKFD</sequence>
<dbReference type="PROSITE" id="PS51197">
    <property type="entry name" value="HTH_RRF2_2"/>
    <property type="match status" value="1"/>
</dbReference>